<dbReference type="Proteomes" id="UP000216188">
    <property type="component" value="Unassembled WGS sequence"/>
</dbReference>
<sequence length="63" mass="6863">MGHDADLHKSEILNALLAQAKDATAARNEFPRANWLDRMPASYFSALAGCCILATLFLITTLV</sequence>
<keyword evidence="1" id="KW-0812">Transmembrane</keyword>
<feature type="transmembrane region" description="Helical" evidence="1">
    <location>
        <begin position="41"/>
        <end position="62"/>
    </location>
</feature>
<accession>A0A256G948</accession>
<name>A0A256G948_9HYPH</name>
<dbReference type="EMBL" id="NNRM01000039">
    <property type="protein sequence ID" value="OYR23604.1"/>
    <property type="molecule type" value="Genomic_DNA"/>
</dbReference>
<dbReference type="RefSeq" id="WP_094544120.1">
    <property type="nucleotide sequence ID" value="NZ_CP175671.1"/>
</dbReference>
<evidence type="ECO:0000256" key="1">
    <source>
        <dbReference type="SAM" id="Phobius"/>
    </source>
</evidence>
<reference evidence="2 3" key="1">
    <citation type="submission" date="2017-07" db="EMBL/GenBank/DDBJ databases">
        <title>Phylogenetic study on the rhizospheric bacterium Ochrobactrum sp. A44.</title>
        <authorList>
            <person name="Krzyzanowska D.M."/>
            <person name="Ossowicki A."/>
            <person name="Rajewska M."/>
            <person name="Maciag T."/>
            <person name="Kaczynski Z."/>
            <person name="Czerwicka M."/>
            <person name="Jafra S."/>
        </authorList>
    </citation>
    <scope>NUCLEOTIDE SEQUENCE [LARGE SCALE GENOMIC DNA]</scope>
    <source>
        <strain evidence="2 3">CCUG 30717</strain>
    </source>
</reference>
<comment type="caution">
    <text evidence="2">The sequence shown here is derived from an EMBL/GenBank/DDBJ whole genome shotgun (WGS) entry which is preliminary data.</text>
</comment>
<keyword evidence="1" id="KW-1133">Transmembrane helix</keyword>
<evidence type="ECO:0000313" key="3">
    <source>
        <dbReference type="Proteomes" id="UP000216188"/>
    </source>
</evidence>
<evidence type="ECO:0000313" key="2">
    <source>
        <dbReference type="EMBL" id="OYR23604.1"/>
    </source>
</evidence>
<dbReference type="STRING" id="419475.A8A54_22140"/>
<keyword evidence="3" id="KW-1185">Reference proteome</keyword>
<organism evidence="2 3">
    <name type="scientific">Brucella pseudogrignonensis</name>
    <dbReference type="NCBI Taxonomy" id="419475"/>
    <lineage>
        <taxon>Bacteria</taxon>
        <taxon>Pseudomonadati</taxon>
        <taxon>Pseudomonadota</taxon>
        <taxon>Alphaproteobacteria</taxon>
        <taxon>Hyphomicrobiales</taxon>
        <taxon>Brucellaceae</taxon>
        <taxon>Brucella/Ochrobactrum group</taxon>
        <taxon>Brucella</taxon>
    </lineage>
</organism>
<protein>
    <submittedName>
        <fullName evidence="2">Uncharacterized protein</fullName>
    </submittedName>
</protein>
<dbReference type="AlphaFoldDB" id="A0A256G948"/>
<keyword evidence="1" id="KW-0472">Membrane</keyword>
<gene>
    <name evidence="2" type="ORF">CEV34_3608</name>
</gene>
<proteinExistence type="predicted"/>